<sequence length="69" mass="7509">MYDRRKGRAPSTTAAGSRWLSGSMQEAVTSLSKIQMAKDPVRVLVTGTARQLGYALVPMISRRAMLGPE</sequence>
<proteinExistence type="predicted"/>
<dbReference type="Proteomes" id="UP001058974">
    <property type="component" value="Chromosome 6"/>
</dbReference>
<name>A0A9D5ABY6_PEA</name>
<reference evidence="1 2" key="1">
    <citation type="journal article" date="2022" name="Nat. Genet.">
        <title>Improved pea reference genome and pan-genome highlight genomic features and evolutionary characteristics.</title>
        <authorList>
            <person name="Yang T."/>
            <person name="Liu R."/>
            <person name="Luo Y."/>
            <person name="Hu S."/>
            <person name="Wang D."/>
            <person name="Wang C."/>
            <person name="Pandey M.K."/>
            <person name="Ge S."/>
            <person name="Xu Q."/>
            <person name="Li N."/>
            <person name="Li G."/>
            <person name="Huang Y."/>
            <person name="Saxena R.K."/>
            <person name="Ji Y."/>
            <person name="Li M."/>
            <person name="Yan X."/>
            <person name="He Y."/>
            <person name="Liu Y."/>
            <person name="Wang X."/>
            <person name="Xiang C."/>
            <person name="Varshney R.K."/>
            <person name="Ding H."/>
            <person name="Gao S."/>
            <person name="Zong X."/>
        </authorList>
    </citation>
    <scope>NUCLEOTIDE SEQUENCE [LARGE SCALE GENOMIC DNA]</scope>
    <source>
        <strain evidence="1 2">cv. Zhongwan 6</strain>
    </source>
</reference>
<gene>
    <name evidence="1" type="ORF">KIW84_065102</name>
</gene>
<evidence type="ECO:0000313" key="1">
    <source>
        <dbReference type="EMBL" id="KAI5400025.1"/>
    </source>
</evidence>
<organism evidence="1 2">
    <name type="scientific">Pisum sativum</name>
    <name type="common">Garden pea</name>
    <name type="synonym">Lathyrus oleraceus</name>
    <dbReference type="NCBI Taxonomy" id="3888"/>
    <lineage>
        <taxon>Eukaryota</taxon>
        <taxon>Viridiplantae</taxon>
        <taxon>Streptophyta</taxon>
        <taxon>Embryophyta</taxon>
        <taxon>Tracheophyta</taxon>
        <taxon>Spermatophyta</taxon>
        <taxon>Magnoliopsida</taxon>
        <taxon>eudicotyledons</taxon>
        <taxon>Gunneridae</taxon>
        <taxon>Pentapetalae</taxon>
        <taxon>rosids</taxon>
        <taxon>fabids</taxon>
        <taxon>Fabales</taxon>
        <taxon>Fabaceae</taxon>
        <taxon>Papilionoideae</taxon>
        <taxon>50 kb inversion clade</taxon>
        <taxon>NPAAA clade</taxon>
        <taxon>Hologalegina</taxon>
        <taxon>IRL clade</taxon>
        <taxon>Fabeae</taxon>
        <taxon>Lathyrus</taxon>
    </lineage>
</organism>
<dbReference type="AlphaFoldDB" id="A0A9D5ABY6"/>
<accession>A0A9D5ABY6</accession>
<dbReference type="EMBL" id="JAMSHJ010000006">
    <property type="protein sequence ID" value="KAI5400025.1"/>
    <property type="molecule type" value="Genomic_DNA"/>
</dbReference>
<evidence type="ECO:0000313" key="2">
    <source>
        <dbReference type="Proteomes" id="UP001058974"/>
    </source>
</evidence>
<protein>
    <submittedName>
        <fullName evidence="1">Uncharacterized protein</fullName>
    </submittedName>
</protein>
<dbReference type="Gramene" id="Psat06G0510200-T1">
    <property type="protein sequence ID" value="KAI5400025.1"/>
    <property type="gene ID" value="KIW84_065102"/>
</dbReference>
<comment type="caution">
    <text evidence="1">The sequence shown here is derived from an EMBL/GenBank/DDBJ whole genome shotgun (WGS) entry which is preliminary data.</text>
</comment>
<keyword evidence="2" id="KW-1185">Reference proteome</keyword>